<dbReference type="SUPFAM" id="SSF50494">
    <property type="entry name" value="Trypsin-like serine proteases"/>
    <property type="match status" value="1"/>
</dbReference>
<dbReference type="Gene3D" id="2.60.120.290">
    <property type="entry name" value="Spermadhesin, CUB domain"/>
    <property type="match status" value="1"/>
</dbReference>
<dbReference type="Proteomes" id="UP001153636">
    <property type="component" value="Chromosome 11"/>
</dbReference>
<keyword evidence="13" id="KW-1185">Reference proteome</keyword>
<dbReference type="PROSITE" id="PS01180">
    <property type="entry name" value="CUB"/>
    <property type="match status" value="1"/>
</dbReference>
<feature type="domain" description="Peptidase S1" evidence="11">
    <location>
        <begin position="157"/>
        <end position="393"/>
    </location>
</feature>
<feature type="domain" description="CUB" evidence="10">
    <location>
        <begin position="27"/>
        <end position="141"/>
    </location>
</feature>
<evidence type="ECO:0000256" key="7">
    <source>
        <dbReference type="ARBA" id="ARBA00024195"/>
    </source>
</evidence>
<dbReference type="GO" id="GO:0006508">
    <property type="term" value="P:proteolysis"/>
    <property type="evidence" value="ECO:0007669"/>
    <property type="project" value="UniProtKB-KW"/>
</dbReference>
<dbReference type="Pfam" id="PF00089">
    <property type="entry name" value="Trypsin"/>
    <property type="match status" value="1"/>
</dbReference>
<evidence type="ECO:0000256" key="6">
    <source>
        <dbReference type="ARBA" id="ARBA00023157"/>
    </source>
</evidence>
<evidence type="ECO:0000256" key="5">
    <source>
        <dbReference type="ARBA" id="ARBA00022825"/>
    </source>
</evidence>
<proteinExistence type="inferred from homology"/>
<dbReference type="GO" id="GO:0004252">
    <property type="term" value="F:serine-type endopeptidase activity"/>
    <property type="evidence" value="ECO:0007669"/>
    <property type="project" value="InterPro"/>
</dbReference>
<evidence type="ECO:0000259" key="10">
    <source>
        <dbReference type="PROSITE" id="PS01180"/>
    </source>
</evidence>
<dbReference type="InterPro" id="IPR001314">
    <property type="entry name" value="Peptidase_S1A"/>
</dbReference>
<dbReference type="PROSITE" id="PS00134">
    <property type="entry name" value="TRYPSIN_HIS"/>
    <property type="match status" value="1"/>
</dbReference>
<dbReference type="InterPro" id="IPR043504">
    <property type="entry name" value="Peptidase_S1_PA_chymotrypsin"/>
</dbReference>
<dbReference type="InterPro" id="IPR009003">
    <property type="entry name" value="Peptidase_S1_PA"/>
</dbReference>
<dbReference type="PROSITE" id="PS50240">
    <property type="entry name" value="TRYPSIN_DOM"/>
    <property type="match status" value="1"/>
</dbReference>
<comment type="similarity">
    <text evidence="7">Belongs to the peptidase S1 family. CLIP subfamily.</text>
</comment>
<dbReference type="InterPro" id="IPR001254">
    <property type="entry name" value="Trypsin_dom"/>
</dbReference>
<dbReference type="Gene3D" id="2.40.10.10">
    <property type="entry name" value="Trypsin-like serine proteases"/>
    <property type="match status" value="1"/>
</dbReference>
<keyword evidence="5" id="KW-0720">Serine protease</keyword>
<dbReference type="AlphaFoldDB" id="A0A9P0CKB3"/>
<dbReference type="InterPro" id="IPR018114">
    <property type="entry name" value="TRYPSIN_HIS"/>
</dbReference>
<dbReference type="SMART" id="SM00042">
    <property type="entry name" value="CUB"/>
    <property type="match status" value="1"/>
</dbReference>
<feature type="signal peptide" evidence="9">
    <location>
        <begin position="1"/>
        <end position="21"/>
    </location>
</feature>
<feature type="chain" id="PRO_5040472905" evidence="9">
    <location>
        <begin position="22"/>
        <end position="400"/>
    </location>
</feature>
<keyword evidence="3" id="KW-0645">Protease</keyword>
<reference evidence="12" key="1">
    <citation type="submission" date="2022-01" db="EMBL/GenBank/DDBJ databases">
        <authorList>
            <person name="King R."/>
        </authorList>
    </citation>
    <scope>NUCLEOTIDE SEQUENCE</scope>
</reference>
<dbReference type="PANTHER" id="PTHR24256">
    <property type="entry name" value="TRYPTASE-RELATED"/>
    <property type="match status" value="1"/>
</dbReference>
<sequence length="400" mass="42934">MVGQTILGAAMLVLLVPSSEGIYPPGCSYTGSLALNSPTNIYNQNYPQYYVPNTNCLWVATAPAGSQINLYCQVVNLPTSPSCSGDRLRVSLSGDSNFIDEKVYCGSGTLSLTSTSNRLAIGLLATSNSVGGQLDCILTAVSTAPQCDCGYKRPTRIVGGIDSGVNEYPSMAGLIDYAVGAEVICGATIIHDRYVVSAAHCLPLIPTANMGVLVGDSDITTGTDTSAAYLYRVESAIAHPNFNYDQQTNDIAIIKTTTKITFSLYVGPICLPFRYVGNSFAGQKVTYLGWGQLFYNGPKPNVLQKVDNVNVISNSQCQQSYNNKQIVPGQMCTYTQGKDACQGDSGGPALWMDPSTYRLQFLGVISYGYACNLKPGITTRVTYYLSWIQSMTPEVSYCVK</sequence>
<evidence type="ECO:0000256" key="4">
    <source>
        <dbReference type="ARBA" id="ARBA00022801"/>
    </source>
</evidence>
<dbReference type="InterPro" id="IPR000859">
    <property type="entry name" value="CUB_dom"/>
</dbReference>
<evidence type="ECO:0000256" key="1">
    <source>
        <dbReference type="ARBA" id="ARBA00004613"/>
    </source>
</evidence>
<dbReference type="Pfam" id="PF00431">
    <property type="entry name" value="CUB"/>
    <property type="match status" value="1"/>
</dbReference>
<comment type="caution">
    <text evidence="8">Lacks conserved residue(s) required for the propagation of feature annotation.</text>
</comment>
<evidence type="ECO:0000256" key="8">
    <source>
        <dbReference type="PROSITE-ProRule" id="PRU00059"/>
    </source>
</evidence>
<gene>
    <name evidence="12" type="ORF">PSYICH_LOCUS2333</name>
</gene>
<evidence type="ECO:0000313" key="13">
    <source>
        <dbReference type="Proteomes" id="UP001153636"/>
    </source>
</evidence>
<dbReference type="SUPFAM" id="SSF49854">
    <property type="entry name" value="Spermadhesin, CUB domain"/>
    <property type="match status" value="1"/>
</dbReference>
<dbReference type="CDD" id="cd00041">
    <property type="entry name" value="CUB"/>
    <property type="match status" value="1"/>
</dbReference>
<evidence type="ECO:0000256" key="2">
    <source>
        <dbReference type="ARBA" id="ARBA00022525"/>
    </source>
</evidence>
<name>A0A9P0CKB3_9CUCU</name>
<keyword evidence="6" id="KW-1015">Disulfide bond</keyword>
<accession>A0A9P0CKB3</accession>
<evidence type="ECO:0000256" key="3">
    <source>
        <dbReference type="ARBA" id="ARBA00022670"/>
    </source>
</evidence>
<dbReference type="FunFam" id="2.40.10.10:FF:000015">
    <property type="entry name" value="Atrial natriuretic peptide-converting enzyme"/>
    <property type="match status" value="1"/>
</dbReference>
<keyword evidence="4" id="KW-0378">Hydrolase</keyword>
<dbReference type="InterPro" id="IPR035914">
    <property type="entry name" value="Sperma_CUB_dom_sf"/>
</dbReference>
<dbReference type="GO" id="GO:0005576">
    <property type="term" value="C:extracellular region"/>
    <property type="evidence" value="ECO:0007669"/>
    <property type="project" value="UniProtKB-SubCell"/>
</dbReference>
<dbReference type="PRINTS" id="PR00722">
    <property type="entry name" value="CHYMOTRYPSIN"/>
</dbReference>
<dbReference type="OrthoDB" id="6380398at2759"/>
<dbReference type="SMART" id="SM00020">
    <property type="entry name" value="Tryp_SPc"/>
    <property type="match status" value="1"/>
</dbReference>
<dbReference type="CDD" id="cd00190">
    <property type="entry name" value="Tryp_SPc"/>
    <property type="match status" value="1"/>
</dbReference>
<organism evidence="12 13">
    <name type="scientific">Psylliodes chrysocephalus</name>
    <dbReference type="NCBI Taxonomy" id="3402493"/>
    <lineage>
        <taxon>Eukaryota</taxon>
        <taxon>Metazoa</taxon>
        <taxon>Ecdysozoa</taxon>
        <taxon>Arthropoda</taxon>
        <taxon>Hexapoda</taxon>
        <taxon>Insecta</taxon>
        <taxon>Pterygota</taxon>
        <taxon>Neoptera</taxon>
        <taxon>Endopterygota</taxon>
        <taxon>Coleoptera</taxon>
        <taxon>Polyphaga</taxon>
        <taxon>Cucujiformia</taxon>
        <taxon>Chrysomeloidea</taxon>
        <taxon>Chrysomelidae</taxon>
        <taxon>Galerucinae</taxon>
        <taxon>Alticini</taxon>
        <taxon>Psylliodes</taxon>
    </lineage>
</organism>
<evidence type="ECO:0000259" key="11">
    <source>
        <dbReference type="PROSITE" id="PS50240"/>
    </source>
</evidence>
<evidence type="ECO:0000256" key="9">
    <source>
        <dbReference type="SAM" id="SignalP"/>
    </source>
</evidence>
<comment type="subcellular location">
    <subcellularLocation>
        <location evidence="1">Secreted</location>
    </subcellularLocation>
</comment>
<evidence type="ECO:0000313" key="12">
    <source>
        <dbReference type="EMBL" id="CAH1101638.1"/>
    </source>
</evidence>
<dbReference type="EMBL" id="OV651823">
    <property type="protein sequence ID" value="CAH1101638.1"/>
    <property type="molecule type" value="Genomic_DNA"/>
</dbReference>
<keyword evidence="2" id="KW-0964">Secreted</keyword>
<dbReference type="InterPro" id="IPR051487">
    <property type="entry name" value="Ser/Thr_Proteases_Immune/Dev"/>
</dbReference>
<protein>
    <submittedName>
        <fullName evidence="12">Uncharacterized protein</fullName>
    </submittedName>
</protein>
<keyword evidence="9" id="KW-0732">Signal</keyword>